<dbReference type="NCBIfam" id="TIGR03002">
    <property type="entry name" value="outer_YhbN_LptA"/>
    <property type="match status" value="1"/>
</dbReference>
<dbReference type="HAMAP" id="MF_01914">
    <property type="entry name" value="LPS_assembly_LptA"/>
    <property type="match status" value="1"/>
</dbReference>
<sequence>MSNLFAGSAIAIEHDFNQPIKVRSQFTSGDGIEKSLLYWGNVRIAQGSLLIEADEVEVQAKEGSGKEVFIARGKPAVYQQTKEDGTIVKAQANEIRYMVVNRTLSMEGEAELKQNSSMVKGSSITFDMLREQVNAAGSDDQDGRVITIFQPAAPTPKEQENNDGNP</sequence>
<evidence type="ECO:0000313" key="7">
    <source>
        <dbReference type="Proteomes" id="UP001596364"/>
    </source>
</evidence>
<dbReference type="InterPro" id="IPR052037">
    <property type="entry name" value="LPS_export_LptA"/>
</dbReference>
<evidence type="ECO:0000256" key="1">
    <source>
        <dbReference type="ARBA" id="ARBA00022448"/>
    </source>
</evidence>
<keyword evidence="3 4" id="KW-0574">Periplasm</keyword>
<name>A0ABW1XLV1_9ALTE</name>
<gene>
    <name evidence="4 6" type="primary">lptA</name>
    <name evidence="6" type="ORF">ACFP85_13445</name>
</gene>
<comment type="similarity">
    <text evidence="4">Belongs to the LptA family.</text>
</comment>
<reference evidence="7" key="1">
    <citation type="journal article" date="2019" name="Int. J. Syst. Evol. Microbiol.">
        <title>The Global Catalogue of Microorganisms (GCM) 10K type strain sequencing project: providing services to taxonomists for standard genome sequencing and annotation.</title>
        <authorList>
            <consortium name="The Broad Institute Genomics Platform"/>
            <consortium name="The Broad Institute Genome Sequencing Center for Infectious Disease"/>
            <person name="Wu L."/>
            <person name="Ma J."/>
        </authorList>
    </citation>
    <scope>NUCLEOTIDE SEQUENCE [LARGE SCALE GENOMIC DNA]</scope>
    <source>
        <strain evidence="7">CGMCC 1.16031</strain>
    </source>
</reference>
<evidence type="ECO:0000256" key="3">
    <source>
        <dbReference type="ARBA" id="ARBA00022764"/>
    </source>
</evidence>
<evidence type="ECO:0000256" key="2">
    <source>
        <dbReference type="ARBA" id="ARBA00022729"/>
    </source>
</evidence>
<comment type="function">
    <text evidence="4">Involved in the assembly of lipopolysaccharide (LPS). Required for the translocation of LPS from the inner membrane to the outer membrane. May form a bridge between the inner membrane and the outer membrane, via interactions with LptC and LptD, thereby facilitating LPS transfer across the periplasm.</text>
</comment>
<dbReference type="Gene3D" id="2.60.450.10">
    <property type="entry name" value="Lipopolysaccharide (LPS) transport protein A like domain"/>
    <property type="match status" value="1"/>
</dbReference>
<feature type="domain" description="Organic solvent tolerance-like N-terminal" evidence="5">
    <location>
        <begin position="28"/>
        <end position="130"/>
    </location>
</feature>
<accession>A0ABW1XLV1</accession>
<dbReference type="PANTHER" id="PTHR36504:SF1">
    <property type="entry name" value="LIPOPOLYSACCHARIDE EXPORT SYSTEM PROTEIN LPTA"/>
    <property type="match status" value="1"/>
</dbReference>
<protein>
    <recommendedName>
        <fullName evidence="4">Lipopolysaccharide export system protein LptA</fullName>
    </recommendedName>
</protein>
<evidence type="ECO:0000313" key="6">
    <source>
        <dbReference type="EMBL" id="MFC6441151.1"/>
    </source>
</evidence>
<dbReference type="RefSeq" id="WP_377148692.1">
    <property type="nucleotide sequence ID" value="NZ_JBHSUS010000001.1"/>
</dbReference>
<keyword evidence="2" id="KW-0732">Signal</keyword>
<dbReference type="InterPro" id="IPR005653">
    <property type="entry name" value="OstA-like_N"/>
</dbReference>
<dbReference type="EMBL" id="JBHSUS010000001">
    <property type="protein sequence ID" value="MFC6441151.1"/>
    <property type="molecule type" value="Genomic_DNA"/>
</dbReference>
<comment type="caution">
    <text evidence="6">The sequence shown here is derived from an EMBL/GenBank/DDBJ whole genome shotgun (WGS) entry which is preliminary data.</text>
</comment>
<comment type="subcellular location">
    <subcellularLocation>
        <location evidence="4">Periplasm</location>
    </subcellularLocation>
</comment>
<evidence type="ECO:0000256" key="4">
    <source>
        <dbReference type="HAMAP-Rule" id="MF_01914"/>
    </source>
</evidence>
<dbReference type="InterPro" id="IPR014340">
    <property type="entry name" value="LptA"/>
</dbReference>
<keyword evidence="7" id="KW-1185">Reference proteome</keyword>
<keyword evidence="1 4" id="KW-0813">Transport</keyword>
<organism evidence="6 7">
    <name type="scientific">Pseudobowmanella zhangzhouensis</name>
    <dbReference type="NCBI Taxonomy" id="1537679"/>
    <lineage>
        <taxon>Bacteria</taxon>
        <taxon>Pseudomonadati</taxon>
        <taxon>Pseudomonadota</taxon>
        <taxon>Gammaproteobacteria</taxon>
        <taxon>Alteromonadales</taxon>
        <taxon>Alteromonadaceae</taxon>
    </lineage>
</organism>
<comment type="subunit">
    <text evidence="4">Component of the lipopolysaccharide transport and assembly complex.</text>
</comment>
<evidence type="ECO:0000259" key="5">
    <source>
        <dbReference type="Pfam" id="PF03968"/>
    </source>
</evidence>
<dbReference type="Pfam" id="PF03968">
    <property type="entry name" value="LptD_N"/>
    <property type="match status" value="1"/>
</dbReference>
<dbReference type="PANTHER" id="PTHR36504">
    <property type="entry name" value="LIPOPOLYSACCHARIDE EXPORT SYSTEM PROTEIN LPTA"/>
    <property type="match status" value="1"/>
</dbReference>
<proteinExistence type="inferred from homology"/>
<dbReference type="Proteomes" id="UP001596364">
    <property type="component" value="Unassembled WGS sequence"/>
</dbReference>